<evidence type="ECO:0000256" key="6">
    <source>
        <dbReference type="ARBA" id="ARBA00022777"/>
    </source>
</evidence>
<dbReference type="PANTHER" id="PTHR41523">
    <property type="entry name" value="TWO-COMPONENT SYSTEM SENSOR PROTEIN"/>
    <property type="match status" value="1"/>
</dbReference>
<keyword evidence="8" id="KW-1133">Transmembrane helix</keyword>
<evidence type="ECO:0000256" key="1">
    <source>
        <dbReference type="ARBA" id="ARBA00000085"/>
    </source>
</evidence>
<evidence type="ECO:0000256" key="4">
    <source>
        <dbReference type="ARBA" id="ARBA00022679"/>
    </source>
</evidence>
<gene>
    <name evidence="10" type="ORF">KTQ36_03825</name>
</gene>
<dbReference type="PANTHER" id="PTHR41523:SF8">
    <property type="entry name" value="ETHYLENE RESPONSE SENSOR PROTEIN"/>
    <property type="match status" value="1"/>
</dbReference>
<keyword evidence="4" id="KW-0808">Transferase</keyword>
<name>A0ABS6V4D5_9SPHN</name>
<dbReference type="RefSeq" id="WP_218632419.1">
    <property type="nucleotide sequence ID" value="NZ_JAHVAH010000001.1"/>
</dbReference>
<evidence type="ECO:0000256" key="8">
    <source>
        <dbReference type="SAM" id="Phobius"/>
    </source>
</evidence>
<dbReference type="Pfam" id="PF07568">
    <property type="entry name" value="HisKA_2"/>
    <property type="match status" value="1"/>
</dbReference>
<protein>
    <recommendedName>
        <fullName evidence="2">histidine kinase</fullName>
        <ecNumber evidence="2">2.7.13.3</ecNumber>
    </recommendedName>
</protein>
<evidence type="ECO:0000259" key="9">
    <source>
        <dbReference type="Pfam" id="PF07568"/>
    </source>
</evidence>
<keyword evidence="5" id="KW-0547">Nucleotide-binding</keyword>
<keyword evidence="7" id="KW-0067">ATP-binding</keyword>
<evidence type="ECO:0000256" key="3">
    <source>
        <dbReference type="ARBA" id="ARBA00022553"/>
    </source>
</evidence>
<comment type="caution">
    <text evidence="10">The sequence shown here is derived from an EMBL/GenBank/DDBJ whole genome shotgun (WGS) entry which is preliminary data.</text>
</comment>
<keyword evidence="8" id="KW-0472">Membrane</keyword>
<reference evidence="10 11" key="1">
    <citation type="submission" date="2021-07" db="EMBL/GenBank/DDBJ databases">
        <title>The draft genome sequence of Sphingomicrobium sp. B8.</title>
        <authorList>
            <person name="Mu L."/>
        </authorList>
    </citation>
    <scope>NUCLEOTIDE SEQUENCE [LARGE SCALE GENOMIC DNA]</scope>
    <source>
        <strain evidence="10 11">B8</strain>
    </source>
</reference>
<dbReference type="EC" id="2.7.13.3" evidence="2"/>
<dbReference type="Proteomes" id="UP000698028">
    <property type="component" value="Unassembled WGS sequence"/>
</dbReference>
<dbReference type="InterPro" id="IPR011495">
    <property type="entry name" value="Sig_transdc_His_kin_sub2_dim/P"/>
</dbReference>
<feature type="domain" description="Signal transduction histidine kinase subgroup 2 dimerisation and phosphoacceptor" evidence="9">
    <location>
        <begin position="321"/>
        <end position="395"/>
    </location>
</feature>
<feature type="transmembrane region" description="Helical" evidence="8">
    <location>
        <begin position="232"/>
        <end position="254"/>
    </location>
</feature>
<keyword evidence="11" id="KW-1185">Reference proteome</keyword>
<keyword evidence="8" id="KW-0812">Transmembrane</keyword>
<proteinExistence type="predicted"/>
<evidence type="ECO:0000313" key="11">
    <source>
        <dbReference type="Proteomes" id="UP000698028"/>
    </source>
</evidence>
<sequence length="509" mass="55035">MSRSSSFPLPTPVTLFFVLLVALAPIGGLFVYAAIQEIDRGHETRRGQAAGEMLAGARAVEALVARNALALRVAANGALIAGNEDPCEVAREAVEIAPALSRDFAITGADGTQICGDARPDAPEGDAVRPGGVRMWIAPDNDGLVVRVGVADGTATSLIAAEELSNAVRDVSPDIENFHLDDGRQQLRLFGNAPLSAGEDIERLTLDIAGGRLEAGAAMPVRIVDWQDRQLVLLPILMWLLAAGIAWALVELILTRPIRRLRRAVVDYDPVGEDFHLPDQRGAASEVRDLGEAFVDTFGRIEESEEQLVNALDGQRRLVREVHHRVKNNLQVVASLLNIHSRTAVGEEAQQAYAGIGRRVEALAVVHRNHFAEVEESRGIQLRPLITELSSGLRASAPEGQAAAMQLDLDSASTTQDTAVAAAFLITEIVEYVMNHAPDTAIEIALRRTSELTARLSVSSEGLIEQSETDPDERKQFDRVVDGLARQLRSALDRRVGSYSVELPIFPEN</sequence>
<evidence type="ECO:0000313" key="10">
    <source>
        <dbReference type="EMBL" id="MBW0144422.1"/>
    </source>
</evidence>
<comment type="catalytic activity">
    <reaction evidence="1">
        <text>ATP + protein L-histidine = ADP + protein N-phospho-L-histidine.</text>
        <dbReference type="EC" id="2.7.13.3"/>
    </reaction>
</comment>
<evidence type="ECO:0000256" key="7">
    <source>
        <dbReference type="ARBA" id="ARBA00022840"/>
    </source>
</evidence>
<keyword evidence="3" id="KW-0597">Phosphoprotein</keyword>
<accession>A0ABS6V4D5</accession>
<evidence type="ECO:0000256" key="2">
    <source>
        <dbReference type="ARBA" id="ARBA00012438"/>
    </source>
</evidence>
<organism evidence="10 11">
    <name type="scientific">Sphingomicrobium clamense</name>
    <dbReference type="NCBI Taxonomy" id="2851013"/>
    <lineage>
        <taxon>Bacteria</taxon>
        <taxon>Pseudomonadati</taxon>
        <taxon>Pseudomonadota</taxon>
        <taxon>Alphaproteobacteria</taxon>
        <taxon>Sphingomonadales</taxon>
        <taxon>Sphingomonadaceae</taxon>
        <taxon>Sphingomicrobium</taxon>
    </lineage>
</organism>
<keyword evidence="6" id="KW-0418">Kinase</keyword>
<dbReference type="EMBL" id="JAHVAH010000001">
    <property type="protein sequence ID" value="MBW0144422.1"/>
    <property type="molecule type" value="Genomic_DNA"/>
</dbReference>
<evidence type="ECO:0000256" key="5">
    <source>
        <dbReference type="ARBA" id="ARBA00022741"/>
    </source>
</evidence>